<dbReference type="SMR" id="A2G114"/>
<reference evidence="2" key="2">
    <citation type="journal article" date="2007" name="Science">
        <title>Draft genome sequence of the sexually transmitted pathogen Trichomonas vaginalis.</title>
        <authorList>
            <person name="Carlton J.M."/>
            <person name="Hirt R.P."/>
            <person name="Silva J.C."/>
            <person name="Delcher A.L."/>
            <person name="Schatz M."/>
            <person name="Zhao Q."/>
            <person name="Wortman J.R."/>
            <person name="Bidwell S.L."/>
            <person name="Alsmark U.C.M."/>
            <person name="Besteiro S."/>
            <person name="Sicheritz-Ponten T."/>
            <person name="Noel C.J."/>
            <person name="Dacks J.B."/>
            <person name="Foster P.G."/>
            <person name="Simillion C."/>
            <person name="Van de Peer Y."/>
            <person name="Miranda-Saavedra D."/>
            <person name="Barton G.J."/>
            <person name="Westrop G.D."/>
            <person name="Mueller S."/>
            <person name="Dessi D."/>
            <person name="Fiori P.L."/>
            <person name="Ren Q."/>
            <person name="Paulsen I."/>
            <person name="Zhang H."/>
            <person name="Bastida-Corcuera F.D."/>
            <person name="Simoes-Barbosa A."/>
            <person name="Brown M.T."/>
            <person name="Hayes R.D."/>
            <person name="Mukherjee M."/>
            <person name="Okumura C.Y."/>
            <person name="Schneider R."/>
            <person name="Smith A.J."/>
            <person name="Vanacova S."/>
            <person name="Villalvazo M."/>
            <person name="Haas B.J."/>
            <person name="Pertea M."/>
            <person name="Feldblyum T.V."/>
            <person name="Utterback T.R."/>
            <person name="Shu C.L."/>
            <person name="Osoegawa K."/>
            <person name="de Jong P.J."/>
            <person name="Hrdy I."/>
            <person name="Horvathova L."/>
            <person name="Zubacova Z."/>
            <person name="Dolezal P."/>
            <person name="Malik S.B."/>
            <person name="Logsdon J.M. Jr."/>
            <person name="Henze K."/>
            <person name="Gupta A."/>
            <person name="Wang C.C."/>
            <person name="Dunne R.L."/>
            <person name="Upcroft J.A."/>
            <person name="Upcroft P."/>
            <person name="White O."/>
            <person name="Salzberg S.L."/>
            <person name="Tang P."/>
            <person name="Chiu C.-H."/>
            <person name="Lee Y.-S."/>
            <person name="Embley T.M."/>
            <person name="Coombs G.H."/>
            <person name="Mottram J.C."/>
            <person name="Tachezy J."/>
            <person name="Fraser-Liggett C.M."/>
            <person name="Johnson P.J."/>
        </authorList>
    </citation>
    <scope>NUCLEOTIDE SEQUENCE [LARGE SCALE GENOMIC DNA]</scope>
    <source>
        <strain evidence="2">G3</strain>
    </source>
</reference>
<dbReference type="AlphaFoldDB" id="A2G114"/>
<feature type="transmembrane region" description="Helical" evidence="1">
    <location>
        <begin position="12"/>
        <end position="35"/>
    </location>
</feature>
<keyword evidence="1" id="KW-0812">Transmembrane</keyword>
<dbReference type="VEuPathDB" id="TrichDB:TVAGG3_0230740"/>
<dbReference type="KEGG" id="tva:4746818"/>
<dbReference type="GO" id="GO:0016263">
    <property type="term" value="F:glycoprotein-N-acetylgalactosamine 3-beta-galactosyltransferase activity"/>
    <property type="evidence" value="ECO:0000318"/>
    <property type="project" value="GO_Central"/>
</dbReference>
<reference evidence="2" key="1">
    <citation type="submission" date="2006-10" db="EMBL/GenBank/DDBJ databases">
        <authorList>
            <person name="Amadeo P."/>
            <person name="Zhao Q."/>
            <person name="Wortman J."/>
            <person name="Fraser-Liggett C."/>
            <person name="Carlton J."/>
        </authorList>
    </citation>
    <scope>NUCLEOTIDE SEQUENCE</scope>
    <source>
        <strain evidence="2">G3</strain>
    </source>
</reference>
<dbReference type="Proteomes" id="UP000001542">
    <property type="component" value="Unassembled WGS sequence"/>
</dbReference>
<sequence>MTKIDKILRKDFVYQFILLQNPLILISIITVTYLLTADTLNIKQYCNFSKGKQSSIFFGIITIPNSDRRQYMWKFWIEKLLSTTQHQVKYITKPIIDLPELSLLPDHKWEKYEFNVDRDRVVKRLTAAEYFLKNTTLDWYWTLTDDVFIDLNELDDLTSELDKKYDTNKDYVMQGNLLFEESFYLQGGVGYIMSRKAVQHFLSIGFQYLEMCIWNDDMYGSYIYETMNIPDDQITNPRLIGEPVHKNKLLLLKIYSNHKKFPICPKQTPKFGGYNGTYPIKMITAVHHNDIRYSRRFWIQLLKAKEANHNIRYYFEEKHITNFCIED</sequence>
<evidence type="ECO:0000313" key="3">
    <source>
        <dbReference type="Proteomes" id="UP000001542"/>
    </source>
</evidence>
<evidence type="ECO:0000256" key="1">
    <source>
        <dbReference type="SAM" id="Phobius"/>
    </source>
</evidence>
<evidence type="ECO:0000313" key="2">
    <source>
        <dbReference type="EMBL" id="EAX89151.1"/>
    </source>
</evidence>
<dbReference type="VEuPathDB" id="TrichDB:TVAG_409340"/>
<keyword evidence="1" id="KW-1133">Transmembrane helix</keyword>
<keyword evidence="1" id="KW-0472">Membrane</keyword>
<dbReference type="FunFam" id="3.90.550.50:FF:000107">
    <property type="entry name" value="Uncharacterized protein"/>
    <property type="match status" value="1"/>
</dbReference>
<name>A2G114_TRIV3</name>
<dbReference type="RefSeq" id="XP_001302081.1">
    <property type="nucleotide sequence ID" value="XM_001302080.1"/>
</dbReference>
<dbReference type="EMBL" id="DS114229">
    <property type="protein sequence ID" value="EAX89151.1"/>
    <property type="molecule type" value="Genomic_DNA"/>
</dbReference>
<dbReference type="Gene3D" id="3.90.550.50">
    <property type="match status" value="1"/>
</dbReference>
<protein>
    <submittedName>
        <fullName evidence="2">Uncharacterized protein</fullName>
    </submittedName>
</protein>
<proteinExistence type="predicted"/>
<accession>A2G114</accession>
<keyword evidence="3" id="KW-1185">Reference proteome</keyword>
<gene>
    <name evidence="2" type="ORF">TVAG_409340</name>
</gene>
<dbReference type="OrthoDB" id="414175at2759"/>
<organism evidence="2 3">
    <name type="scientific">Trichomonas vaginalis (strain ATCC PRA-98 / G3)</name>
    <dbReference type="NCBI Taxonomy" id="412133"/>
    <lineage>
        <taxon>Eukaryota</taxon>
        <taxon>Metamonada</taxon>
        <taxon>Parabasalia</taxon>
        <taxon>Trichomonadida</taxon>
        <taxon>Trichomonadidae</taxon>
        <taxon>Trichomonas</taxon>
    </lineage>
</organism>
<dbReference type="InParanoid" id="A2G114"/>